<evidence type="ECO:0000256" key="1">
    <source>
        <dbReference type="SAM" id="MobiDB-lite"/>
    </source>
</evidence>
<feature type="compositionally biased region" description="Basic and acidic residues" evidence="1">
    <location>
        <begin position="14"/>
        <end position="28"/>
    </location>
</feature>
<gene>
    <name evidence="2" type="ORF">MCOS_LOCUS2161</name>
</gene>
<accession>A0A0R3U5Z1</accession>
<proteinExistence type="predicted"/>
<name>A0A0R3U5Z1_MESCO</name>
<evidence type="ECO:0000313" key="2">
    <source>
        <dbReference type="EMBL" id="VDD76158.1"/>
    </source>
</evidence>
<dbReference type="Proteomes" id="UP000267029">
    <property type="component" value="Unassembled WGS sequence"/>
</dbReference>
<sequence>MLQSSQSNAQPKAENQEHYWKKPGRKDSSSCSSDDGEEKIMVERYWKREPPSRKGCEAPSGEEKIIISRLWKKKANTCVDGARDKDNNHDLFQYLIIDLIINELIFVK</sequence>
<keyword evidence="3" id="KW-1185">Reference proteome</keyword>
<dbReference type="EMBL" id="UXSR01000328">
    <property type="protein sequence ID" value="VDD76158.1"/>
    <property type="molecule type" value="Genomic_DNA"/>
</dbReference>
<evidence type="ECO:0000313" key="3">
    <source>
        <dbReference type="Proteomes" id="UP000267029"/>
    </source>
</evidence>
<reference evidence="2 3" key="1">
    <citation type="submission" date="2018-10" db="EMBL/GenBank/DDBJ databases">
        <authorList>
            <consortium name="Pathogen Informatics"/>
        </authorList>
    </citation>
    <scope>NUCLEOTIDE SEQUENCE [LARGE SCALE GENOMIC DNA]</scope>
</reference>
<organism evidence="2 3">
    <name type="scientific">Mesocestoides corti</name>
    <name type="common">Flatworm</name>
    <dbReference type="NCBI Taxonomy" id="53468"/>
    <lineage>
        <taxon>Eukaryota</taxon>
        <taxon>Metazoa</taxon>
        <taxon>Spiralia</taxon>
        <taxon>Lophotrochozoa</taxon>
        <taxon>Platyhelminthes</taxon>
        <taxon>Cestoda</taxon>
        <taxon>Eucestoda</taxon>
        <taxon>Cyclophyllidea</taxon>
        <taxon>Mesocestoididae</taxon>
        <taxon>Mesocestoides</taxon>
    </lineage>
</organism>
<dbReference type="AlphaFoldDB" id="A0A0R3U5Z1"/>
<dbReference type="OrthoDB" id="6283460at2759"/>
<feature type="region of interest" description="Disordered" evidence="1">
    <location>
        <begin position="1"/>
        <end position="37"/>
    </location>
</feature>
<feature type="compositionally biased region" description="Polar residues" evidence="1">
    <location>
        <begin position="1"/>
        <end position="10"/>
    </location>
</feature>
<protein>
    <submittedName>
        <fullName evidence="2">Uncharacterized protein</fullName>
    </submittedName>
</protein>